<accession>A0A2I0T547</accession>
<dbReference type="PANTHER" id="PTHR14499:SF3">
    <property type="entry name" value="BTB_POZ DOMAIN-CONTAINING PROTEIN KCTD14"/>
    <property type="match status" value="1"/>
</dbReference>
<protein>
    <recommendedName>
        <fullName evidence="1">BTB domain-containing protein</fullName>
    </recommendedName>
</protein>
<evidence type="ECO:0000313" key="3">
    <source>
        <dbReference type="Proteomes" id="UP000233556"/>
    </source>
</evidence>
<evidence type="ECO:0000259" key="1">
    <source>
        <dbReference type="SMART" id="SM00225"/>
    </source>
</evidence>
<reference evidence="3" key="2">
    <citation type="submission" date="2017-12" db="EMBL/GenBank/DDBJ databases">
        <title>Genome sequence of the Bar-tailed Godwit (Limosa lapponica baueri).</title>
        <authorList>
            <person name="Lima N.C.B."/>
            <person name="Parody-Merino A.M."/>
            <person name="Battley P.F."/>
            <person name="Fidler A.E."/>
            <person name="Prosdocimi F."/>
        </authorList>
    </citation>
    <scope>NUCLEOTIDE SEQUENCE [LARGE SCALE GENOMIC DNA]</scope>
</reference>
<dbReference type="EMBL" id="KZ518837">
    <property type="protein sequence ID" value="PKU28909.1"/>
    <property type="molecule type" value="Genomic_DNA"/>
</dbReference>
<dbReference type="Gene3D" id="3.30.710.10">
    <property type="entry name" value="Potassium Channel Kv1.1, Chain A"/>
    <property type="match status" value="1"/>
</dbReference>
<dbReference type="Pfam" id="PF02214">
    <property type="entry name" value="BTB_2"/>
    <property type="match status" value="1"/>
</dbReference>
<dbReference type="InterPro" id="IPR057890">
    <property type="entry name" value="KCTD7/14_C"/>
</dbReference>
<dbReference type="SMART" id="SM00225">
    <property type="entry name" value="BTB"/>
    <property type="match status" value="1"/>
</dbReference>
<name>A0A2I0T547_LIMLA</name>
<reference evidence="3" key="1">
    <citation type="submission" date="2017-11" db="EMBL/GenBank/DDBJ databases">
        <authorList>
            <person name="Lima N.C."/>
            <person name="Parody-Merino A.M."/>
            <person name="Battley P.F."/>
            <person name="Fidler A.E."/>
            <person name="Prosdocimi F."/>
        </authorList>
    </citation>
    <scope>NUCLEOTIDE SEQUENCE [LARGE SCALE GENOMIC DNA]</scope>
</reference>
<dbReference type="Pfam" id="PF25611">
    <property type="entry name" value="KCTD_C"/>
    <property type="match status" value="1"/>
</dbReference>
<dbReference type="CDD" id="cd18371">
    <property type="entry name" value="BTB_POZ_KCTD14"/>
    <property type="match status" value="1"/>
</dbReference>
<evidence type="ECO:0000313" key="2">
    <source>
        <dbReference type="EMBL" id="PKU28909.1"/>
    </source>
</evidence>
<dbReference type="InterPro" id="IPR011333">
    <property type="entry name" value="SKP1/BTB/POZ_sf"/>
</dbReference>
<dbReference type="SUPFAM" id="SSF54695">
    <property type="entry name" value="POZ domain"/>
    <property type="match status" value="1"/>
</dbReference>
<feature type="domain" description="BTB" evidence="1">
    <location>
        <begin position="187"/>
        <end position="284"/>
    </location>
</feature>
<sequence length="407" mass="45996">MELLVAGIPGPWLPEAMKAFMVLAFYFLLKGRMKFKPASASCYQQHGLLRALPPPVPSKTLIPLLLFMVCSPTHWFPQRGFDRGVKGGPTNCKSDCFHLAQAQRALMESRMPAQQSCDTKQLKLSYIFKGFANQLLSSTSDITGFSCLGSVFTTKPPDEWKPIPPISKVSKSLSSSFEEKTPAQLSPIVELNVGGEMYTTTLSTLKKHPGSKLAEMFTGQPKLRTDSEGRFFIDRPGTYFKYILEYLRSNQVPTQCIQDVYKEALFYDIEPLIKQLEDSPQIFGELVARKQFLARVPNYSENIELMIRIARAEAVATRRSSVIVCAVRTEEDAARCQDALNSLDMDKKSVVKFGPWKAAPGISDLLDCIQMDIEAKGYKISFQPHVAEKGFRFKSHDFFYKFLFTWW</sequence>
<dbReference type="Proteomes" id="UP000233556">
    <property type="component" value="Unassembled WGS sequence"/>
</dbReference>
<dbReference type="AlphaFoldDB" id="A0A2I0T547"/>
<dbReference type="InterPro" id="IPR000210">
    <property type="entry name" value="BTB/POZ_dom"/>
</dbReference>
<dbReference type="InterPro" id="IPR003131">
    <property type="entry name" value="T1-type_BTB"/>
</dbReference>
<dbReference type="GO" id="GO:0051260">
    <property type="term" value="P:protein homooligomerization"/>
    <property type="evidence" value="ECO:0007669"/>
    <property type="project" value="InterPro"/>
</dbReference>
<keyword evidence="3" id="KW-1185">Reference proteome</keyword>
<dbReference type="PANTHER" id="PTHR14499">
    <property type="entry name" value="POTASSIUM CHANNEL TETRAMERIZATION DOMAIN-CONTAINING"/>
    <property type="match status" value="1"/>
</dbReference>
<proteinExistence type="predicted"/>
<gene>
    <name evidence="2" type="ORF">llap_20787</name>
</gene>
<dbReference type="OrthoDB" id="2414723at2759"/>
<organism evidence="2 3">
    <name type="scientific">Limosa lapponica baueri</name>
    <dbReference type="NCBI Taxonomy" id="1758121"/>
    <lineage>
        <taxon>Eukaryota</taxon>
        <taxon>Metazoa</taxon>
        <taxon>Chordata</taxon>
        <taxon>Craniata</taxon>
        <taxon>Vertebrata</taxon>
        <taxon>Euteleostomi</taxon>
        <taxon>Archelosauria</taxon>
        <taxon>Archosauria</taxon>
        <taxon>Dinosauria</taxon>
        <taxon>Saurischia</taxon>
        <taxon>Theropoda</taxon>
        <taxon>Coelurosauria</taxon>
        <taxon>Aves</taxon>
        <taxon>Neognathae</taxon>
        <taxon>Neoaves</taxon>
        <taxon>Charadriiformes</taxon>
        <taxon>Scolopacidae</taxon>
        <taxon>Limosa</taxon>
    </lineage>
</organism>